<proteinExistence type="predicted"/>
<name>A0ABD3MXS5_9STRA</name>
<sequence length="667" mass="74603">MASTVDIALSIGNLEETISTNVIVASVAPPWQPLDSIVTSTSVELIEEGPGDIVNTIQSLDALIDILSDVKANRLGISPGFDTVESEAIWRTLDAFPEYQTLDSVNFIPAAIPLPCTEIALKYFLRIKNVWRERLDWAATKNEVCSCISKWQHRSTTNILQSLSNQIIEQLMVQEASECLRKQLNLVPIWSECYTPEKCPSPDEMSSLYLASNVHLLDNLEDYIYSYVECALKARHTIDISICYLFYVDPAARYILLDLIPFVAARGVKVRILFESMTVESQVLRGVFAMGGSFDYKLPKGSPPFLNAKKTTSNGASRLIREVLDVASSSPNIDCRFWFARDERCKYRIKNHTKCHVFDGGMNGRVIAGGSNVAPRPGNLDTDFIVEGGIVESYLRHFDNMWEAMRPYYGGVGDTETAEEKNEVGETPAFIFSKFNATELGGSSEEKKEVDETLPTDSVFSTEEINQRGGMSSKSLFLPSVPSSLGEDVILRCVLGGIKRAKESIFICMGHCNVPEVVAEALKKATERGVKVEILTNSLYSCDLRCGQRDLFKSLQRMLQIAPMVELYVTELKEGSNEGPPFLHSKYVVVDSEWVAVGSWNMWTRSAFYEMEAEIFVFSSALATELQKKFDRERNEFTVQVKTAKECEKYLPQGCSICAQFGPFFLE</sequence>
<dbReference type="PANTHER" id="PTHR21248:SF12">
    <property type="entry name" value="CARDIOLIPIN SYNTHASE C"/>
    <property type="match status" value="1"/>
</dbReference>
<dbReference type="InterPro" id="IPR025202">
    <property type="entry name" value="PLD-like_dom"/>
</dbReference>
<dbReference type="AlphaFoldDB" id="A0ABD3MXS5"/>
<dbReference type="SUPFAM" id="SSF56024">
    <property type="entry name" value="Phospholipase D/nuclease"/>
    <property type="match status" value="2"/>
</dbReference>
<dbReference type="GO" id="GO:0030572">
    <property type="term" value="F:phosphatidyltransferase activity"/>
    <property type="evidence" value="ECO:0007669"/>
    <property type="project" value="UniProtKB-ARBA"/>
</dbReference>
<accession>A0ABD3MXS5</accession>
<dbReference type="GO" id="GO:0032049">
    <property type="term" value="P:cardiolipin biosynthetic process"/>
    <property type="evidence" value="ECO:0007669"/>
    <property type="project" value="UniProtKB-ARBA"/>
</dbReference>
<evidence type="ECO:0000259" key="1">
    <source>
        <dbReference type="PROSITE" id="PS50035"/>
    </source>
</evidence>
<dbReference type="Gene3D" id="3.30.870.10">
    <property type="entry name" value="Endonuclease Chain A"/>
    <property type="match status" value="2"/>
</dbReference>
<dbReference type="InterPro" id="IPR001736">
    <property type="entry name" value="PLipase_D/transphosphatidylase"/>
</dbReference>
<keyword evidence="3" id="KW-1185">Reference proteome</keyword>
<protein>
    <recommendedName>
        <fullName evidence="1">PLD phosphodiesterase domain-containing protein</fullName>
    </recommendedName>
</protein>
<dbReference type="EMBL" id="JALLAZ020001676">
    <property type="protein sequence ID" value="KAL3768507.1"/>
    <property type="molecule type" value="Genomic_DNA"/>
</dbReference>
<comment type="caution">
    <text evidence="2">The sequence shown here is derived from an EMBL/GenBank/DDBJ whole genome shotgun (WGS) entry which is preliminary data.</text>
</comment>
<feature type="domain" description="PLD phosphodiesterase" evidence="1">
    <location>
        <begin position="579"/>
        <end position="606"/>
    </location>
</feature>
<evidence type="ECO:0000313" key="2">
    <source>
        <dbReference type="EMBL" id="KAL3768507.1"/>
    </source>
</evidence>
<reference evidence="2 3" key="1">
    <citation type="submission" date="2024-10" db="EMBL/GenBank/DDBJ databases">
        <title>Updated reference genomes for cyclostephanoid diatoms.</title>
        <authorList>
            <person name="Roberts W.R."/>
            <person name="Alverson A.J."/>
        </authorList>
    </citation>
    <scope>NUCLEOTIDE SEQUENCE [LARGE SCALE GENOMIC DNA]</scope>
    <source>
        <strain evidence="2 3">AJA276-08</strain>
    </source>
</reference>
<dbReference type="PROSITE" id="PS50035">
    <property type="entry name" value="PLD"/>
    <property type="match status" value="1"/>
</dbReference>
<gene>
    <name evidence="2" type="ORF">ACHAW5_002464</name>
</gene>
<dbReference type="Pfam" id="PF13091">
    <property type="entry name" value="PLDc_2"/>
    <property type="match status" value="1"/>
</dbReference>
<organism evidence="2 3">
    <name type="scientific">Stephanodiscus triporus</name>
    <dbReference type="NCBI Taxonomy" id="2934178"/>
    <lineage>
        <taxon>Eukaryota</taxon>
        <taxon>Sar</taxon>
        <taxon>Stramenopiles</taxon>
        <taxon>Ochrophyta</taxon>
        <taxon>Bacillariophyta</taxon>
        <taxon>Coscinodiscophyceae</taxon>
        <taxon>Thalassiosirophycidae</taxon>
        <taxon>Stephanodiscales</taxon>
        <taxon>Stephanodiscaceae</taxon>
        <taxon>Stephanodiscus</taxon>
    </lineage>
</organism>
<dbReference type="Proteomes" id="UP001530315">
    <property type="component" value="Unassembled WGS sequence"/>
</dbReference>
<dbReference type="SMART" id="SM00155">
    <property type="entry name" value="PLDc"/>
    <property type="match status" value="2"/>
</dbReference>
<evidence type="ECO:0000313" key="3">
    <source>
        <dbReference type="Proteomes" id="UP001530315"/>
    </source>
</evidence>
<dbReference type="PANTHER" id="PTHR21248">
    <property type="entry name" value="CARDIOLIPIN SYNTHASE"/>
    <property type="match status" value="1"/>
</dbReference>